<dbReference type="Proteomes" id="UP001366060">
    <property type="component" value="Unassembled WGS sequence"/>
</dbReference>
<comment type="caution">
    <text evidence="2">The sequence shown here is derived from an EMBL/GenBank/DDBJ whole genome shotgun (WGS) entry which is preliminary data.</text>
</comment>
<evidence type="ECO:0008006" key="4">
    <source>
        <dbReference type="Google" id="ProtNLM"/>
    </source>
</evidence>
<reference evidence="2 3" key="1">
    <citation type="submission" date="2024-02" db="EMBL/GenBank/DDBJ databases">
        <title>Bacteria isolated from the canopy kelp, Nereocystis luetkeana.</title>
        <authorList>
            <person name="Pfister C.A."/>
            <person name="Younker I.T."/>
            <person name="Light S.H."/>
        </authorList>
    </citation>
    <scope>NUCLEOTIDE SEQUENCE [LARGE SCALE GENOMIC DNA]</scope>
    <source>
        <strain evidence="2 3">TI.2.07</strain>
    </source>
</reference>
<dbReference type="InterPro" id="IPR016181">
    <property type="entry name" value="Acyl_CoA_acyltransferase"/>
</dbReference>
<feature type="transmembrane region" description="Helical" evidence="1">
    <location>
        <begin position="12"/>
        <end position="28"/>
    </location>
</feature>
<dbReference type="SUPFAM" id="SSF55729">
    <property type="entry name" value="Acyl-CoA N-acyltransferases (Nat)"/>
    <property type="match status" value="1"/>
</dbReference>
<keyword evidence="3" id="KW-1185">Reference proteome</keyword>
<sequence length="212" mass="24766">MVELNSINWVEWFGYCASLVVLISLTMSSIIKLRLINFIGCLLFAAFAYFINSWPTMIMNLGIAVINVYFLYKIYATKEEFKIVSTSIDSEYLRHFIGNNEVEITKQVSLQQLYQANRVFYMLRNDSIAGLLVGDLNEDGCFEIYLDYVVSKYRDYKLGTYYFKTNQHFLQKRGVKVLKAAANHYMHRNYLIKMGFIADDSKELHFLKILQA</sequence>
<evidence type="ECO:0000313" key="2">
    <source>
        <dbReference type="EMBL" id="MEL0658920.1"/>
    </source>
</evidence>
<evidence type="ECO:0000256" key="1">
    <source>
        <dbReference type="SAM" id="Phobius"/>
    </source>
</evidence>
<dbReference type="RefSeq" id="WP_341627530.1">
    <property type="nucleotide sequence ID" value="NZ_JBAKBA010000012.1"/>
</dbReference>
<proteinExistence type="predicted"/>
<protein>
    <recommendedName>
        <fullName evidence="4">N-acetyltransferase domain-containing protein</fullName>
    </recommendedName>
</protein>
<feature type="transmembrane region" description="Helical" evidence="1">
    <location>
        <begin position="57"/>
        <end position="75"/>
    </location>
</feature>
<keyword evidence="1" id="KW-0812">Transmembrane</keyword>
<keyword evidence="1" id="KW-0472">Membrane</keyword>
<gene>
    <name evidence="2" type="ORF">V6255_07160</name>
</gene>
<evidence type="ECO:0000313" key="3">
    <source>
        <dbReference type="Proteomes" id="UP001366060"/>
    </source>
</evidence>
<organism evidence="2 3">
    <name type="scientific">Psychromonas arctica</name>
    <dbReference type="NCBI Taxonomy" id="168275"/>
    <lineage>
        <taxon>Bacteria</taxon>
        <taxon>Pseudomonadati</taxon>
        <taxon>Pseudomonadota</taxon>
        <taxon>Gammaproteobacteria</taxon>
        <taxon>Alteromonadales</taxon>
        <taxon>Psychromonadaceae</taxon>
        <taxon>Psychromonas</taxon>
    </lineage>
</organism>
<dbReference type="EMBL" id="JBAKBA010000012">
    <property type="protein sequence ID" value="MEL0658920.1"/>
    <property type="molecule type" value="Genomic_DNA"/>
</dbReference>
<accession>A0ABU9HAM0</accession>
<name>A0ABU9HAM0_9GAMM</name>
<dbReference type="Gene3D" id="3.40.630.30">
    <property type="match status" value="1"/>
</dbReference>
<keyword evidence="1" id="KW-1133">Transmembrane helix</keyword>